<protein>
    <submittedName>
        <fullName evidence="1">Uncharacterized protein</fullName>
    </submittedName>
</protein>
<comment type="caution">
    <text evidence="1">The sequence shown here is derived from an EMBL/GenBank/DDBJ whole genome shotgun (WGS) entry which is preliminary data.</text>
</comment>
<keyword evidence="2" id="KW-1185">Reference proteome</keyword>
<sequence>MKNYSFELMNMSKLFTVLIDTTKLTSGVDTTTKRVYDVKNINKVCQDWEWIGASGWRDVYGYNTEYKNKKSSEILFELAGRRIRRLKMKISYGDYTLLKKFKENCINLQYLKPTLFDITMKDIHQPLKHLTQLESLHILDTFPERLNNDSIYKNIFEHLTNNIEAISINSSSLFVRPFPSICLKNFNGLSKLKYLQIQRWQLDAGATTVLSLMTSLDTLDIEVGKLRSSPCLHCAYSG</sequence>
<dbReference type="EMBL" id="JACMRX010000004">
    <property type="protein sequence ID" value="KAF7990540.1"/>
    <property type="molecule type" value="Genomic_DNA"/>
</dbReference>
<reference evidence="1 2" key="1">
    <citation type="submission" date="2020-08" db="EMBL/GenBank/DDBJ databases">
        <title>Aphidius gifuensis genome sequencing and assembly.</title>
        <authorList>
            <person name="Du Z."/>
        </authorList>
    </citation>
    <scope>NUCLEOTIDE SEQUENCE [LARGE SCALE GENOMIC DNA]</scope>
    <source>
        <strain evidence="1">YNYX2018</strain>
        <tissue evidence="1">Adults</tissue>
    </source>
</reference>
<dbReference type="Gene3D" id="3.80.10.10">
    <property type="entry name" value="Ribonuclease Inhibitor"/>
    <property type="match status" value="1"/>
</dbReference>
<accession>A0A834XNS7</accession>
<organism evidence="1 2">
    <name type="scientific">Aphidius gifuensis</name>
    <name type="common">Parasitoid wasp</name>
    <dbReference type="NCBI Taxonomy" id="684658"/>
    <lineage>
        <taxon>Eukaryota</taxon>
        <taxon>Metazoa</taxon>
        <taxon>Ecdysozoa</taxon>
        <taxon>Arthropoda</taxon>
        <taxon>Hexapoda</taxon>
        <taxon>Insecta</taxon>
        <taxon>Pterygota</taxon>
        <taxon>Neoptera</taxon>
        <taxon>Endopterygota</taxon>
        <taxon>Hymenoptera</taxon>
        <taxon>Apocrita</taxon>
        <taxon>Ichneumonoidea</taxon>
        <taxon>Braconidae</taxon>
        <taxon>Aphidiinae</taxon>
        <taxon>Aphidius</taxon>
    </lineage>
</organism>
<dbReference type="AlphaFoldDB" id="A0A834XNS7"/>
<name>A0A834XNS7_APHGI</name>
<evidence type="ECO:0000313" key="1">
    <source>
        <dbReference type="EMBL" id="KAF7990540.1"/>
    </source>
</evidence>
<dbReference type="SUPFAM" id="SSF52047">
    <property type="entry name" value="RNI-like"/>
    <property type="match status" value="1"/>
</dbReference>
<dbReference type="Proteomes" id="UP000639338">
    <property type="component" value="Unassembled WGS sequence"/>
</dbReference>
<proteinExistence type="predicted"/>
<dbReference type="InterPro" id="IPR032675">
    <property type="entry name" value="LRR_dom_sf"/>
</dbReference>
<evidence type="ECO:0000313" key="2">
    <source>
        <dbReference type="Proteomes" id="UP000639338"/>
    </source>
</evidence>
<gene>
    <name evidence="1" type="ORF">HCN44_000345</name>
</gene>